<comment type="caution">
    <text evidence="2">The sequence shown here is derived from an EMBL/GenBank/DDBJ whole genome shotgun (WGS) entry which is preliminary data.</text>
</comment>
<evidence type="ECO:0000313" key="1">
    <source>
        <dbReference type="EMBL" id="GIM86506.1"/>
    </source>
</evidence>
<sequence length="174" mass="19208">MKTNRAFRKIVTPEALQSVSQADIPELFQAALGEGWVVDGTGAYLLELFRRRYFGARDSFTDLTAYEAAVNGRGVPDWDLTEKGAERVQVLARRAYAFAWMALFSIRQIPDHATVTAYISVSPTLADEKLYTASVTFCANHDGEPPYVDLADLEKVSNAILVLDSTECVTPIPT</sequence>
<dbReference type="AlphaFoldDB" id="A0A542XUE5"/>
<dbReference type="Proteomes" id="UP000677457">
    <property type="component" value="Unassembled WGS sequence"/>
</dbReference>
<reference evidence="1 4" key="2">
    <citation type="submission" date="2021-03" db="EMBL/GenBank/DDBJ databases">
        <title>Whole genome shotgun sequence of Salinispora arenicola NBRC 105043.</title>
        <authorList>
            <person name="Komaki H."/>
            <person name="Tamura T."/>
        </authorList>
    </citation>
    <scope>NUCLEOTIDE SEQUENCE [LARGE SCALE GENOMIC DNA]</scope>
    <source>
        <strain evidence="1 4">NBRC 105043</strain>
    </source>
</reference>
<dbReference type="Proteomes" id="UP000315983">
    <property type="component" value="Unassembled WGS sequence"/>
</dbReference>
<accession>A0A542XUE5</accession>
<dbReference type="GeneID" id="93773839"/>
<proteinExistence type="predicted"/>
<evidence type="ECO:0000313" key="2">
    <source>
        <dbReference type="EMBL" id="TQL39459.1"/>
    </source>
</evidence>
<organism evidence="2 3">
    <name type="scientific">Salinispora arenicola</name>
    <dbReference type="NCBI Taxonomy" id="168697"/>
    <lineage>
        <taxon>Bacteria</taxon>
        <taxon>Bacillati</taxon>
        <taxon>Actinomycetota</taxon>
        <taxon>Actinomycetes</taxon>
        <taxon>Micromonosporales</taxon>
        <taxon>Micromonosporaceae</taxon>
        <taxon>Salinispora</taxon>
    </lineage>
</organism>
<protein>
    <submittedName>
        <fullName evidence="2">Uncharacterized protein</fullName>
    </submittedName>
</protein>
<evidence type="ECO:0000313" key="3">
    <source>
        <dbReference type="Proteomes" id="UP000315983"/>
    </source>
</evidence>
<dbReference type="EMBL" id="VFOL01000001">
    <property type="protein sequence ID" value="TQL39459.1"/>
    <property type="molecule type" value="Genomic_DNA"/>
</dbReference>
<dbReference type="EMBL" id="BOQM01000025">
    <property type="protein sequence ID" value="GIM86506.1"/>
    <property type="molecule type" value="Genomic_DNA"/>
</dbReference>
<keyword evidence="4" id="KW-1185">Reference proteome</keyword>
<name>A0A542XUE5_SALAC</name>
<gene>
    <name evidence="2" type="ORF">FB564_4714</name>
    <name evidence="1" type="ORF">Sar04_32420</name>
</gene>
<evidence type="ECO:0000313" key="4">
    <source>
        <dbReference type="Proteomes" id="UP000677457"/>
    </source>
</evidence>
<reference evidence="2 3" key="1">
    <citation type="submission" date="2019-06" db="EMBL/GenBank/DDBJ databases">
        <title>Sequencing the genomes of 1000 actinobacteria strains.</title>
        <authorList>
            <person name="Klenk H.-P."/>
        </authorList>
    </citation>
    <scope>NUCLEOTIDE SEQUENCE [LARGE SCALE GENOMIC DNA]</scope>
    <source>
        <strain evidence="2 3">DSM 44819</strain>
    </source>
</reference>
<dbReference type="RefSeq" id="WP_142116663.1">
    <property type="nucleotide sequence ID" value="NZ_BOQM01000025.1"/>
</dbReference>